<protein>
    <submittedName>
        <fullName evidence="2">Uncharacterized protein</fullName>
    </submittedName>
</protein>
<accession>A0A382I199</accession>
<keyword evidence="1" id="KW-0472">Membrane</keyword>
<gene>
    <name evidence="2" type="ORF">METZ01_LOCUS246210</name>
</gene>
<dbReference type="AlphaFoldDB" id="A0A382I199"/>
<organism evidence="2">
    <name type="scientific">marine metagenome</name>
    <dbReference type="NCBI Taxonomy" id="408172"/>
    <lineage>
        <taxon>unclassified sequences</taxon>
        <taxon>metagenomes</taxon>
        <taxon>ecological metagenomes</taxon>
    </lineage>
</organism>
<feature type="transmembrane region" description="Helical" evidence="1">
    <location>
        <begin position="12"/>
        <end position="29"/>
    </location>
</feature>
<proteinExistence type="predicted"/>
<keyword evidence="1" id="KW-1133">Transmembrane helix</keyword>
<feature type="transmembrane region" description="Helical" evidence="1">
    <location>
        <begin position="68"/>
        <end position="89"/>
    </location>
</feature>
<reference evidence="2" key="1">
    <citation type="submission" date="2018-05" db="EMBL/GenBank/DDBJ databases">
        <authorList>
            <person name="Lanie J.A."/>
            <person name="Ng W.-L."/>
            <person name="Kazmierczak K.M."/>
            <person name="Andrzejewski T.M."/>
            <person name="Davidsen T.M."/>
            <person name="Wayne K.J."/>
            <person name="Tettelin H."/>
            <person name="Glass J.I."/>
            <person name="Rusch D."/>
            <person name="Podicherti R."/>
            <person name="Tsui H.-C.T."/>
            <person name="Winkler M.E."/>
        </authorList>
    </citation>
    <scope>NUCLEOTIDE SEQUENCE</scope>
</reference>
<keyword evidence="1" id="KW-0812">Transmembrane</keyword>
<evidence type="ECO:0000313" key="2">
    <source>
        <dbReference type="EMBL" id="SVB93356.1"/>
    </source>
</evidence>
<name>A0A382I199_9ZZZZ</name>
<feature type="transmembrane region" description="Helical" evidence="1">
    <location>
        <begin position="35"/>
        <end position="56"/>
    </location>
</feature>
<sequence>MRTFSSRRTKAVVSSLIVAGFFSVFIYSFELMQKNAVNLSGWILLALALVLTLFNARKKLTYPPLIKSSIWLQFHVYIGWLALLIFFFHTQWQIPNGPLESVLYIIFMLLALSGVLGVFVTRILPKQLASRGSEVIYERIPMFVRQLREQAEQLVLESVGYNNSTILSEFYRQSLESYLSGPSGLTAKIIRRDQEYIQLQSELKALHRYLTEEECDIADQLSAIVETKDDLDFHYVRQGVLKYWLFVHIPLTYSMLLFALVHLVLVQAFSIGLS</sequence>
<feature type="transmembrane region" description="Helical" evidence="1">
    <location>
        <begin position="101"/>
        <end position="124"/>
    </location>
</feature>
<feature type="transmembrane region" description="Helical" evidence="1">
    <location>
        <begin position="243"/>
        <end position="269"/>
    </location>
</feature>
<evidence type="ECO:0000256" key="1">
    <source>
        <dbReference type="SAM" id="Phobius"/>
    </source>
</evidence>
<dbReference type="EMBL" id="UINC01064565">
    <property type="protein sequence ID" value="SVB93356.1"/>
    <property type="molecule type" value="Genomic_DNA"/>
</dbReference>